<dbReference type="Proteomes" id="UP001065596">
    <property type="component" value="Segment"/>
</dbReference>
<proteinExistence type="predicted"/>
<reference evidence="1" key="1">
    <citation type="submission" date="2022-05" db="EMBL/GenBank/DDBJ databases">
        <authorList>
            <person name="Enroth T.J."/>
            <person name="Johnson C.N."/>
            <person name="Duerkop B.A."/>
        </authorList>
    </citation>
    <scope>NUCLEOTIDE SEQUENCE</scope>
</reference>
<sequence length="86" mass="9597">MNLTIKEIANTGNKQSMKELILGMNEGAEKVLMTADGEYAVLVREEEGARLHIEQEDKPNWDIVIYYDEDGSISGEGVKPTIINTK</sequence>
<evidence type="ECO:0000313" key="2">
    <source>
        <dbReference type="Proteomes" id="UP001065596"/>
    </source>
</evidence>
<protein>
    <submittedName>
        <fullName evidence="1">Uncharacterized protein</fullName>
    </submittedName>
</protein>
<name>A0A976SY36_9CAUD</name>
<evidence type="ECO:0000313" key="1">
    <source>
        <dbReference type="EMBL" id="UVD43241.1"/>
    </source>
</evidence>
<accession>A0A976SY36</accession>
<organism evidence="1 2">
    <name type="scientific">Enterococcus phage TJE2</name>
    <dbReference type="NCBI Taxonomy" id="2951263"/>
    <lineage>
        <taxon>Viruses</taxon>
        <taxon>Duplodnaviria</taxon>
        <taxon>Heunggongvirae</taxon>
        <taxon>Uroviricota</taxon>
        <taxon>Caudoviricetes</taxon>
        <taxon>Herelleviridae</taxon>
        <taxon>Brockvirinae</taxon>
        <taxon>Schiekvirus</taxon>
        <taxon>Schiekvirus Tje2</taxon>
    </lineage>
</organism>
<keyword evidence="2" id="KW-1185">Reference proteome</keyword>
<dbReference type="EMBL" id="ON506928">
    <property type="protein sequence ID" value="UVD43241.1"/>
    <property type="molecule type" value="Genomic_DNA"/>
</dbReference>